<dbReference type="InterPro" id="IPR007253">
    <property type="entry name" value="Cell_wall-bd_2"/>
</dbReference>
<reference evidence="3 4" key="1">
    <citation type="journal article" date="2015" name="PLoS ONE">
        <title>A universal mariner transposon system for forward genetic studies in the genus clostridium.</title>
        <authorList>
            <person name="Zhang Y."/>
            <person name="Grosse-Honebrink A."/>
            <person name="Minton N.P."/>
        </authorList>
    </citation>
    <scope>NUCLEOTIDE SEQUENCE [LARGE SCALE GENOMIC DNA]</scope>
    <source>
        <strain evidence="3 4">NCIMB 10696</strain>
    </source>
</reference>
<dbReference type="PANTHER" id="PTHR30032:SF8">
    <property type="entry name" value="GERMINATION-SPECIFIC N-ACETYLMURAMOYL-L-ALANINE AMIDASE"/>
    <property type="match status" value="1"/>
</dbReference>
<feature type="coiled-coil region" evidence="1">
    <location>
        <begin position="1063"/>
        <end position="1101"/>
    </location>
</feature>
<evidence type="ECO:0000259" key="2">
    <source>
        <dbReference type="Pfam" id="PF07532"/>
    </source>
</evidence>
<dbReference type="EMBL" id="CP009225">
    <property type="protein sequence ID" value="AKC61145.1"/>
    <property type="molecule type" value="Genomic_DNA"/>
</dbReference>
<dbReference type="Gene3D" id="3.40.50.12090">
    <property type="match status" value="2"/>
</dbReference>
<dbReference type="Pfam" id="PF13306">
    <property type="entry name" value="LRR_5"/>
    <property type="match status" value="4"/>
</dbReference>
<dbReference type="Pfam" id="PF04122">
    <property type="entry name" value="CW_binding_2"/>
    <property type="match status" value="3"/>
</dbReference>
<dbReference type="InterPro" id="IPR011081">
    <property type="entry name" value="Big_4"/>
</dbReference>
<dbReference type="GO" id="GO:0008745">
    <property type="term" value="F:N-acetylmuramoyl-L-alanine amidase activity"/>
    <property type="evidence" value="ECO:0007669"/>
    <property type="project" value="UniProtKB-EC"/>
</dbReference>
<dbReference type="Proteomes" id="UP000033052">
    <property type="component" value="Chromosome"/>
</dbReference>
<evidence type="ECO:0000313" key="4">
    <source>
        <dbReference type="Proteomes" id="UP000033052"/>
    </source>
</evidence>
<evidence type="ECO:0000256" key="1">
    <source>
        <dbReference type="SAM" id="Coils"/>
    </source>
</evidence>
<dbReference type="KEGG" id="cld:CLSPO_c04150"/>
<dbReference type="Pfam" id="PF07532">
    <property type="entry name" value="Big_4"/>
    <property type="match status" value="1"/>
</dbReference>
<gene>
    <name evidence="3" type="primary">lytC4</name>
    <name evidence="3" type="ORF">CLSPO_c04150</name>
</gene>
<dbReference type="InterPro" id="IPR051922">
    <property type="entry name" value="Bact_Sporulation_Assoc"/>
</dbReference>
<protein>
    <submittedName>
        <fullName evidence="3">N-acetylmuramoyl-L-alanine amidase LytC</fullName>
        <ecNumber evidence="3">3.5.1.28</ecNumber>
    </submittedName>
</protein>
<dbReference type="PANTHER" id="PTHR30032">
    <property type="entry name" value="N-ACETYLMURAMOYL-L-ALANINE AMIDASE-RELATED"/>
    <property type="match status" value="1"/>
</dbReference>
<keyword evidence="3" id="KW-0378">Hydrolase</keyword>
<name>A0A7U4XSV4_CLOSG</name>
<sequence>MNKKEIRVLSSVTALGIVLTMAPQGHVKAEAGDVNRIPGKDRYETAANVATVNWKDGSENVIIASGERYADSLSASLLAKKLNAPIILTKPGDLNTSAKEALKTLKVKNVYVIGGNVSVSQSIRDELKKDGYKLTELSGRTRFETNIAIANHLVENHDVKADEILVVNGKDYFSDALSASPVAAAKGQILLIVGKDPSTAELATKFIQKHNSKVTVIGTEGVVPKAVYDKLGAKERVKGGKNRFETNLNIMKHFKLNTDKLYVANATGDGYADALVASALAGKTGSQLILTDTKDSEDTKKAIEHIKSVKDDKTEVSLVGGNSVIPEELVDQIKEVVKPEKIEKPTESENPIKPEKPIDKDKFQIIWSFADVDEDLDVNTTNGKDDARHDYVYIKFNKPISVDSKNVLDTSNYKFNKNPLPTGTEIRPNIKGLDDEDKVTDSITIVLPNEYLNGKNEPHLITISSYLESETTGDVLANGGDKILTWSSNGREIFNTSLVAEKQIYVAEVAAKKDLTLKDNLINAEKALEKAKVSIKSLDNKATGKSALEKRVNDVEKTIKDARIKFDENKDFEFSNGKITKYIGNKTDIVIPDIIRGEKVTIIGNGAFKNKKLTSIKIPETIESIEIQAFAMNELTSIELPESLKEIGNVAFMKNKLKSIKIPKDLINISTGAFSQNEITSVLIPQGVTTIGRAAFMDNRLETIIIPSTVESIGGTAFSSNKLKSVTIPSGVKDIGKDAFSKNENIKLTYSKLIEAIKYGEKIKTEGKSEEKISELKEAIEAGNNLNKKSNTTLYEVNKVIEEIDNAIEALVGIENFEFSDGKITKYIGTETDIIIPRTIKGEKVTSIGAKAFMKSNLTAIEMPETVQVIEKQAFAMNKLTVIKLPNKLTKMEDGSFSGNQLVRIDIPKSLKEIPGAAFSRNDLKSVSIPEGVISIGVGAFTSNKLENLDIPDTVASIERMAFKNNQLKSIKIPRNLEIISAYVFDANQLSNVTIPEGVKKIQGCAFTNNKLQNIVISSSVNDIEAKAFDENTKLIYSKLIEAIKRAESIKTESKKADKVKVLKEAIEEGNKLNDKANATLEEVNKVVESINNAIEDLNKESSKTTIKQIKPLGIKNIDVDFGTTEDNVKSKLPKKITIVDSKDKEHNVDINWSILKYDGKIAVDYTATGTFKLPEGVLQSEPETDLKVTLKVTVTPEGVENKQWEVKDFTFKGAAITGFSESGKEKFKNNKDLILPNTNESGEKINEIGDKAFCSKFEIKANSNESFKDKDKAKQDPKIGLNSVVIPDTVKIIGEEAFRNNCLTDINIPNDVTTIKDLAFNNNKLKTLRMPDSVTELGNGAFTLNEIVDLKLSKELKTIPVAFGYNNLVNVTIPEGVTRIEDMAFSDNKLARVTLPSTLKYLSGFNNNNFKSITIPENVTELGKKAFARNKISSVKIPGNVKTIGVSAFQNTWHDTFLTSITIEEGVEKIDGYAFSLNHLKDVKIPKSVKELASNAFHKNLGYDGVAHLFTPDYKNPNKFEDSKYQVINPAKLTIKYVFENKILKEEELWKITKKEERVQNLKEEDKEKYLHIGDKDIEITPKYEDNQYELENTDVVKVDLNNKENELIIKCKKKDTAEKLIIKSIGKVAPVVVDFGTSKDSVINKLAQKTFIVDSNNKKHEVELSWTLTEYDGNKPGEYSAIGTFKLPEGIHQPKPEVKLEVQGNVVVKEKFENENNKWNVKDFTFEGTTITGFSNEGKEKLKGNKDLVLPKVNENGESITNIARYTFENMELTSLIIPEGLNGLIIGTNAFEKNQLNKVYIPEGVKEIDAEAFNHNNLTYIDFPGTLKKIGNQAFANNQLVSVNFSKDTDNIALDRFSFCNNKITSITILREVKKIHEEAFKDNKGYSSDSKVHIFTLNLDPENCNHWFPNSQYHKVIVLGVDSVKEIQPIEVNFGTEKSNIRLPEKIMLNLNNGNKKEVTVKWSSDDYNENKPGEYIFKATYDLPYGITSERPDVIVKVIVKGKLE</sequence>
<dbReference type="InterPro" id="IPR032675">
    <property type="entry name" value="LRR_dom_sf"/>
</dbReference>
<proteinExistence type="predicted"/>
<dbReference type="Gene3D" id="3.80.10.10">
    <property type="entry name" value="Ribonuclease Inhibitor"/>
    <property type="match status" value="8"/>
</dbReference>
<accession>A0A7U4XSV4</accession>
<evidence type="ECO:0000313" key="3">
    <source>
        <dbReference type="EMBL" id="AKC61145.1"/>
    </source>
</evidence>
<dbReference type="GeneID" id="92937177"/>
<dbReference type="RefSeq" id="WP_033057788.1">
    <property type="nucleotide sequence ID" value="NZ_CP009225.1"/>
</dbReference>
<keyword evidence="1" id="KW-0175">Coiled coil</keyword>
<dbReference type="SUPFAM" id="SSF52058">
    <property type="entry name" value="L domain-like"/>
    <property type="match status" value="2"/>
</dbReference>
<organism evidence="3 4">
    <name type="scientific">Clostridium sporogenes</name>
    <dbReference type="NCBI Taxonomy" id="1509"/>
    <lineage>
        <taxon>Bacteria</taxon>
        <taxon>Bacillati</taxon>
        <taxon>Bacillota</taxon>
        <taxon>Clostridia</taxon>
        <taxon>Eubacteriales</taxon>
        <taxon>Clostridiaceae</taxon>
        <taxon>Clostridium</taxon>
    </lineage>
</organism>
<feature type="coiled-coil region" evidence="1">
    <location>
        <begin position="521"/>
        <end position="565"/>
    </location>
</feature>
<dbReference type="InterPro" id="IPR026906">
    <property type="entry name" value="LRR_5"/>
</dbReference>
<dbReference type="EC" id="3.5.1.28" evidence="3"/>
<feature type="domain" description="Bacterial Ig-like" evidence="2">
    <location>
        <begin position="1931"/>
        <end position="1985"/>
    </location>
</feature>